<proteinExistence type="predicted"/>
<gene>
    <name evidence="1" type="ORF">AC625_24865</name>
</gene>
<evidence type="ECO:0000313" key="1">
    <source>
        <dbReference type="EMBL" id="KMY41516.1"/>
    </source>
</evidence>
<dbReference type="AlphaFoldDB" id="A0A0K9G519"/>
<accession>A0A0K9G519</accession>
<sequence>MIKLMVKAMFLSNFIFFFPSIFEFEKQPAQLLFLWLCSVFGQEEQFRKKRTLRIQPLIQKGCSVISHYKNLGNQNDSSVKSIP</sequence>
<reference evidence="2" key="1">
    <citation type="submission" date="2015-07" db="EMBL/GenBank/DDBJ databases">
        <title>Genome sequencing project for genomic taxonomy and phylogenomics of Bacillus-like bacteria.</title>
        <authorList>
            <person name="Liu B."/>
            <person name="Wang J."/>
            <person name="Zhu Y."/>
            <person name="Liu G."/>
            <person name="Chen Q."/>
            <person name="Chen Z."/>
            <person name="Lan J."/>
            <person name="Che J."/>
            <person name="Ge C."/>
            <person name="Shi H."/>
            <person name="Pan Z."/>
            <person name="Liu X."/>
        </authorList>
    </citation>
    <scope>NUCLEOTIDE SEQUENCE [LARGE SCALE GENOMIC DNA]</scope>
    <source>
        <strain evidence="2">FJAT-27997</strain>
    </source>
</reference>
<keyword evidence="2" id="KW-1185">Reference proteome</keyword>
<dbReference type="PATRIC" id="fig|1679170.3.peg.5588"/>
<evidence type="ECO:0000313" key="2">
    <source>
        <dbReference type="Proteomes" id="UP000037146"/>
    </source>
</evidence>
<organism evidence="1 2">
    <name type="scientific">Peribacillus loiseleuriae</name>
    <dbReference type="NCBI Taxonomy" id="1679170"/>
    <lineage>
        <taxon>Bacteria</taxon>
        <taxon>Bacillati</taxon>
        <taxon>Bacillota</taxon>
        <taxon>Bacilli</taxon>
        <taxon>Bacillales</taxon>
        <taxon>Bacillaceae</taxon>
        <taxon>Peribacillus</taxon>
    </lineage>
</organism>
<protein>
    <submittedName>
        <fullName evidence="1">Uncharacterized protein</fullName>
    </submittedName>
</protein>
<comment type="caution">
    <text evidence="1">The sequence shown here is derived from an EMBL/GenBank/DDBJ whole genome shotgun (WGS) entry which is preliminary data.</text>
</comment>
<name>A0A0K9G519_9BACI</name>
<dbReference type="EMBL" id="LFZW01000003">
    <property type="protein sequence ID" value="KMY41516.1"/>
    <property type="molecule type" value="Genomic_DNA"/>
</dbReference>
<dbReference type="Proteomes" id="UP000037146">
    <property type="component" value="Unassembled WGS sequence"/>
</dbReference>